<feature type="non-terminal residue" evidence="1">
    <location>
        <position position="598"/>
    </location>
</feature>
<name>A0ACA9MIX6_9GLOM</name>
<evidence type="ECO:0000313" key="2">
    <source>
        <dbReference type="Proteomes" id="UP000789860"/>
    </source>
</evidence>
<protein>
    <submittedName>
        <fullName evidence="1">11199_t:CDS:1</fullName>
    </submittedName>
</protein>
<feature type="non-terminal residue" evidence="1">
    <location>
        <position position="1"/>
    </location>
</feature>
<keyword evidence="2" id="KW-1185">Reference proteome</keyword>
<reference evidence="1" key="1">
    <citation type="submission" date="2021-06" db="EMBL/GenBank/DDBJ databases">
        <authorList>
            <person name="Kallberg Y."/>
            <person name="Tangrot J."/>
            <person name="Rosling A."/>
        </authorList>
    </citation>
    <scope>NUCLEOTIDE SEQUENCE</scope>
    <source>
        <strain evidence="1">AU212A</strain>
    </source>
</reference>
<sequence length="598" mass="67623">ILHVNESKTSTISKVEAKLGSIISHLKKVYCGKVAYEFMHIPNASERRWFYHMIESFNAVLLTSEQKKRIFEILTRSEVFDHFMAKKFPQVKRYGLEGAESMIVALDKLFEVSNKSGIVEAVLCMPHRGRLNLLTDLLHFSPSRLFHKIKGNAEFPEELPATGDVLSHLAISPTLEYSDAKPITISLLHNPSHLEAVNPVAMGKARAKQMDLIKYETDCELGDRVMCIQLHGDAAFTGQGVIMESFGLSNLPHFSSEVVGIVVTLEKMINAPVIHVNGDFPEEVTRAIEVAFEYRNKFRKDVIMDLISYRRWGHNELDEPAFTQPLMYNIIRSRKSVPKLYEDKLLTEESILSESDILEFRKNYFNILEEHYKKSDTNKPEADMLKRKWNGFIMPTETVTKMDTGVSKEIIEKVGKTSVHIPHEIAVHPRLKKFHIQARLQKLSEGKNIDWATAEALALGSLMIEGHNVRLCGQDVGRGTFSQRHAMIVCQDTERVVVPLNNLSSDQGMLEIVNSPLSELAVVGFEYGMSYESPSNLTIWEAQFGDFFNGAQVVIDTYVASGEVKWLRQSGLVMLLPHGYDGAGPEHSSCRIERFLQA</sequence>
<comment type="caution">
    <text evidence="1">The sequence shown here is derived from an EMBL/GenBank/DDBJ whole genome shotgun (WGS) entry which is preliminary data.</text>
</comment>
<proteinExistence type="predicted"/>
<dbReference type="Proteomes" id="UP000789860">
    <property type="component" value="Unassembled WGS sequence"/>
</dbReference>
<gene>
    <name evidence="1" type="ORF">SCALOS_LOCUS6609</name>
</gene>
<accession>A0ACA9MIX6</accession>
<organism evidence="1 2">
    <name type="scientific">Scutellospora calospora</name>
    <dbReference type="NCBI Taxonomy" id="85575"/>
    <lineage>
        <taxon>Eukaryota</taxon>
        <taxon>Fungi</taxon>
        <taxon>Fungi incertae sedis</taxon>
        <taxon>Mucoromycota</taxon>
        <taxon>Glomeromycotina</taxon>
        <taxon>Glomeromycetes</taxon>
        <taxon>Diversisporales</taxon>
        <taxon>Gigasporaceae</taxon>
        <taxon>Scutellospora</taxon>
    </lineage>
</organism>
<dbReference type="EMBL" id="CAJVPM010013008">
    <property type="protein sequence ID" value="CAG8591929.1"/>
    <property type="molecule type" value="Genomic_DNA"/>
</dbReference>
<evidence type="ECO:0000313" key="1">
    <source>
        <dbReference type="EMBL" id="CAG8591929.1"/>
    </source>
</evidence>